<evidence type="ECO:0008006" key="4">
    <source>
        <dbReference type="Google" id="ProtNLM"/>
    </source>
</evidence>
<dbReference type="PROSITE" id="PS51257">
    <property type="entry name" value="PROKAR_LIPOPROTEIN"/>
    <property type="match status" value="1"/>
</dbReference>
<dbReference type="PANTHER" id="PTHR40590:SF1">
    <property type="entry name" value="CYTOPLASMIC PROTEIN"/>
    <property type="match status" value="1"/>
</dbReference>
<dbReference type="EMBL" id="JTDN01000001">
    <property type="protein sequence ID" value="KHL26020.1"/>
    <property type="molecule type" value="Genomic_DNA"/>
</dbReference>
<name>A0A0B2C1F8_9SPHN</name>
<sequence length="282" mass="29635">MTRLLAALLLALLAACGQSDWPEPAPALWQVTGPAGRTGWLFGTIHALPDGAEWRTPALDAALAKAGPLVVEVGDLADPAVVRSVFARRAYTPGLPPLLARVPPDDRPALSAALNEAGLKGGDLTSLEDWAAALTLANALRAGDVTNGVDRALIEEARRVIALESVDEQLALFDTLPAPAQTALLRDAVREAGTPDDGKRTVAWLKGDVATLERDAATGLLADPLLRERLQTGRNRAWLGTITLLLDEGARPFVAVGAAHMLGAEGLPALLQARGYTVTRIQ</sequence>
<gene>
    <name evidence="2" type="ORF">PK98_05560</name>
</gene>
<feature type="chain" id="PRO_5002087319" description="Polysaccharide biosynthesis protein GumN" evidence="1">
    <location>
        <begin position="20"/>
        <end position="282"/>
    </location>
</feature>
<feature type="signal peptide" evidence="1">
    <location>
        <begin position="1"/>
        <end position="19"/>
    </location>
</feature>
<dbReference type="PANTHER" id="PTHR40590">
    <property type="entry name" value="CYTOPLASMIC PROTEIN-RELATED"/>
    <property type="match status" value="1"/>
</dbReference>
<evidence type="ECO:0000313" key="3">
    <source>
        <dbReference type="Proteomes" id="UP000030988"/>
    </source>
</evidence>
<protein>
    <recommendedName>
        <fullName evidence="4">Polysaccharide biosynthesis protein GumN</fullName>
    </recommendedName>
</protein>
<proteinExistence type="predicted"/>
<dbReference type="Pfam" id="PF01963">
    <property type="entry name" value="TraB_PrgY_gumN"/>
    <property type="match status" value="1"/>
</dbReference>
<keyword evidence="3" id="KW-1185">Reference proteome</keyword>
<dbReference type="AlphaFoldDB" id="A0A0B2C1F8"/>
<reference evidence="2 3" key="1">
    <citation type="submission" date="2014-11" db="EMBL/GenBank/DDBJ databases">
        <title>Draft genome sequence of Kirrobacter mercurialis.</title>
        <authorList>
            <person name="Coil D.A."/>
            <person name="Eisen J.A."/>
        </authorList>
    </citation>
    <scope>NUCLEOTIDE SEQUENCE [LARGE SCALE GENOMIC DNA]</scope>
    <source>
        <strain evidence="2 3">Coronado</strain>
    </source>
</reference>
<accession>A0A0B2C1F8</accession>
<dbReference type="CDD" id="cd14789">
    <property type="entry name" value="Tiki"/>
    <property type="match status" value="1"/>
</dbReference>
<evidence type="ECO:0000256" key="1">
    <source>
        <dbReference type="SAM" id="SignalP"/>
    </source>
</evidence>
<dbReference type="RefSeq" id="WP_039094903.1">
    <property type="nucleotide sequence ID" value="NZ_JTDN01000001.1"/>
</dbReference>
<evidence type="ECO:0000313" key="2">
    <source>
        <dbReference type="EMBL" id="KHL26020.1"/>
    </source>
</evidence>
<keyword evidence="1" id="KW-0732">Signal</keyword>
<dbReference type="InterPro" id="IPR002816">
    <property type="entry name" value="TraB/PrgY/GumN_fam"/>
</dbReference>
<dbReference type="InterPro" id="IPR047111">
    <property type="entry name" value="YbaP-like"/>
</dbReference>
<dbReference type="Proteomes" id="UP000030988">
    <property type="component" value="Unassembled WGS sequence"/>
</dbReference>
<organism evidence="2 3">
    <name type="scientific">Croceibacterium mercuriale</name>
    <dbReference type="NCBI Taxonomy" id="1572751"/>
    <lineage>
        <taxon>Bacteria</taxon>
        <taxon>Pseudomonadati</taxon>
        <taxon>Pseudomonadota</taxon>
        <taxon>Alphaproteobacteria</taxon>
        <taxon>Sphingomonadales</taxon>
        <taxon>Erythrobacteraceae</taxon>
        <taxon>Croceibacterium</taxon>
    </lineage>
</organism>
<dbReference type="STRING" id="1572751.PK98_05560"/>
<comment type="caution">
    <text evidence="2">The sequence shown here is derived from an EMBL/GenBank/DDBJ whole genome shotgun (WGS) entry which is preliminary data.</text>
</comment>